<feature type="transmembrane region" description="Helical" evidence="1">
    <location>
        <begin position="23"/>
        <end position="44"/>
    </location>
</feature>
<dbReference type="Proteomes" id="UP000189299">
    <property type="component" value="Unassembled WGS sequence"/>
</dbReference>
<keyword evidence="1" id="KW-0472">Membrane</keyword>
<feature type="transmembrane region" description="Helical" evidence="1">
    <location>
        <begin position="165"/>
        <end position="187"/>
    </location>
</feature>
<reference evidence="2 3" key="1">
    <citation type="submission" date="2016-12" db="EMBL/GenBank/DDBJ databases">
        <authorList>
            <person name="Song W.-J."/>
            <person name="Kurnit D.M."/>
        </authorList>
    </citation>
    <scope>NUCLEOTIDE SEQUENCE [LARGE SCALE GENOMIC DNA]</scope>
    <source>
        <strain evidence="2 3">CGB1038-1_S1</strain>
    </source>
</reference>
<evidence type="ECO:0008006" key="4">
    <source>
        <dbReference type="Google" id="ProtNLM"/>
    </source>
</evidence>
<feature type="transmembrane region" description="Helical" evidence="1">
    <location>
        <begin position="279"/>
        <end position="309"/>
    </location>
</feature>
<sequence>MKNKSDVIYIHPKKRIISQRKNYFYLIFTGVFFLIIGLLSDSLSNNLVGLMVIMTSPSNLLTDYIALGGFGSAFMNVGLLTLSSVLLAYRHKVMLNGAMFASILTVAGFSFFGKNLYNSISIILGVYLYAYFMHKPFSQYVMIGLFGSALSPVVSYITFGMGLPILQGAFLGNLAGLIVGFLLPILAVQTLTFHRGFTLYNIGFTSGLIAMLVTGILRQFSYSIEVHSILSTDYHHELTWIIFLFFLSTAVCGFFFNAFKLKGLREIFESSGKLTTDFIGTSGIGATLINMGLVGLLLMSYVLLIGGVLNGPVVGGIISVAGFSSFGSHVKNCFPILIGIYIASILGTMHDMTETTMLVAAIFGTGLAPISGFYGGIYGVIAGFLHITLVHNLSTLHGGLNLYNSGFSTGFIAGILVPILENFTFTGKGKNAHGNGKRTIKEDH</sequence>
<dbReference type="OrthoDB" id="9776502at2"/>
<feature type="transmembrane region" description="Helical" evidence="1">
    <location>
        <begin position="358"/>
        <end position="381"/>
    </location>
</feature>
<gene>
    <name evidence="2" type="ORF">BTN92_01875</name>
</gene>
<dbReference type="EMBL" id="MSTR01000001">
    <property type="protein sequence ID" value="ONN44905.1"/>
    <property type="molecule type" value="Genomic_DNA"/>
</dbReference>
<evidence type="ECO:0000256" key="1">
    <source>
        <dbReference type="SAM" id="Phobius"/>
    </source>
</evidence>
<feature type="transmembrane region" description="Helical" evidence="1">
    <location>
        <begin position="116"/>
        <end position="133"/>
    </location>
</feature>
<protein>
    <recommendedName>
        <fullName evidence="4">DUF1576 domain-containing protein</fullName>
    </recommendedName>
</protein>
<feature type="transmembrane region" description="Helical" evidence="1">
    <location>
        <begin position="401"/>
        <end position="420"/>
    </location>
</feature>
<dbReference type="STRING" id="53346.A5802_001405"/>
<organism evidence="2 3">
    <name type="scientific">Enterococcus mundtii</name>
    <dbReference type="NCBI Taxonomy" id="53346"/>
    <lineage>
        <taxon>Bacteria</taxon>
        <taxon>Bacillati</taxon>
        <taxon>Bacillota</taxon>
        <taxon>Bacilli</taxon>
        <taxon>Lactobacillales</taxon>
        <taxon>Enterococcaceae</taxon>
        <taxon>Enterococcus</taxon>
    </lineage>
</organism>
<feature type="transmembrane region" description="Helical" evidence="1">
    <location>
        <begin position="93"/>
        <end position="110"/>
    </location>
</feature>
<feature type="transmembrane region" description="Helical" evidence="1">
    <location>
        <begin position="238"/>
        <end position="259"/>
    </location>
</feature>
<dbReference type="AlphaFoldDB" id="A0A1V2UNI7"/>
<evidence type="ECO:0000313" key="3">
    <source>
        <dbReference type="Proteomes" id="UP000189299"/>
    </source>
</evidence>
<feature type="transmembrane region" description="Helical" evidence="1">
    <location>
        <begin position="199"/>
        <end position="218"/>
    </location>
</feature>
<dbReference type="RefSeq" id="WP_077151159.1">
    <property type="nucleotide sequence ID" value="NZ_CABMMO010000001.1"/>
</dbReference>
<keyword evidence="1" id="KW-1133">Transmembrane helix</keyword>
<proteinExistence type="predicted"/>
<keyword evidence="1" id="KW-0812">Transmembrane</keyword>
<dbReference type="InterPro" id="IPR011470">
    <property type="entry name" value="DUF1576"/>
</dbReference>
<comment type="caution">
    <text evidence="2">The sequence shown here is derived from an EMBL/GenBank/DDBJ whole genome shotgun (WGS) entry which is preliminary data.</text>
</comment>
<evidence type="ECO:0000313" key="2">
    <source>
        <dbReference type="EMBL" id="ONN44905.1"/>
    </source>
</evidence>
<dbReference type="Pfam" id="PF07613">
    <property type="entry name" value="DUF1576"/>
    <property type="match status" value="2"/>
</dbReference>
<feature type="transmembrane region" description="Helical" evidence="1">
    <location>
        <begin position="64"/>
        <end position="86"/>
    </location>
</feature>
<accession>A0A1V2UNI7</accession>
<feature type="transmembrane region" description="Helical" evidence="1">
    <location>
        <begin position="140"/>
        <end position="159"/>
    </location>
</feature>
<feature type="transmembrane region" description="Helical" evidence="1">
    <location>
        <begin position="329"/>
        <end position="346"/>
    </location>
</feature>
<name>A0A1V2UNI7_ENTMU</name>